<feature type="region of interest" description="Disordered" evidence="1">
    <location>
        <begin position="773"/>
        <end position="792"/>
    </location>
</feature>
<dbReference type="SUPFAM" id="SSF50729">
    <property type="entry name" value="PH domain-like"/>
    <property type="match status" value="1"/>
</dbReference>
<sequence length="931" mass="104649">MREMYDRAAEVPSTAVEDCDHMMSGGDPFYDRFPWFRLVGRSRVFGCTSTPILNTCMSERMSDLTLSPTLSDPDSDITELADERHYGKVEVEEEELDDLDDEIFMEDPGSELGREEEEDGVGERCPGVSDGQDPFYDRWPLFSLVGRAFVYLSNLLYPVPLVHRVAIVSEKGEVKGFLRVAVQAISADEEAPDYGSGVRQSGTAKISFEDQQFEKFQTETCTGGTSHTNTSQEELRIVEGEGQNSEMGLSADEVNNNTCAASPDIPNSPLKGGLECSLDVTQEKSLQHLKIGSNFTFRVTVLQASSISAEYADIFCQFKHDEAFSTEPLKNTGRGPPLGFYHITVEVTKSFVEYIKSQPIVFEVFGHYQKQPFPPLCKDLISSLRPTRRQFPRVMPLSKPVPATKLNTLTRSTAGPCHCKYDLMAFFEICELEANGDYIPAVVDHRGGMPCHVTIAHETGNDIEWKEVKELVIGRIRNTPEADETIIDPNILSLNILSSGYIRPSYDDRVSLGIDHRTFYRFEAAWDSSMHNSLLLNRMENCTQPTVITKDFCMVFYSRDAKLPASRSIRNLFSTGAFRPSESNRVTGVYELSLCHLADIGSPGMQRRRRRVLDTSVAYVRGEENLAGWRPRSDSLILDHQWELEKLSLLQEVEKTRHYLLLREKLEASLLLGQDSFCGKDLMDSPKASSPMFNPVVSLGLDSPNERQRELAAKCVRLLMHTFNRQYSQVSSSLSESKLSEMSASLLSASSPLSTLTPSSTCPSLVDGHYGSPDLRGAEANSGASSPDLDPFSPIERKPRSCTFIPNIQEIRVSPIVSKKGYLHFHETHTSGWVKRYIVVRRPYVYLYRSERDCVERAVINLSSAQVEYSEDQHAMLRAPNTFAVCTEHRNILLQAGNDKEMHDWLYAFNPLLAGTIRSKLSRRKSGQMRM</sequence>
<keyword evidence="4" id="KW-1185">Reference proteome</keyword>
<dbReference type="Pfam" id="PF12423">
    <property type="entry name" value="KIF1B"/>
    <property type="match status" value="1"/>
</dbReference>
<dbReference type="InterPro" id="IPR011993">
    <property type="entry name" value="PH-like_dom_sf"/>
</dbReference>
<dbReference type="SMART" id="SM00233">
    <property type="entry name" value="PH"/>
    <property type="match status" value="1"/>
</dbReference>
<dbReference type="InterPro" id="IPR022164">
    <property type="entry name" value="Kinesin-like"/>
</dbReference>
<evidence type="ECO:0000313" key="4">
    <source>
        <dbReference type="Proteomes" id="UP000830375"/>
    </source>
</evidence>
<evidence type="ECO:0000259" key="2">
    <source>
        <dbReference type="PROSITE" id="PS50003"/>
    </source>
</evidence>
<feature type="compositionally biased region" description="Acidic residues" evidence="1">
    <location>
        <begin position="109"/>
        <end position="120"/>
    </location>
</feature>
<dbReference type="Gene3D" id="2.30.29.30">
    <property type="entry name" value="Pleckstrin-homology domain (PH domain)/Phosphotyrosine-binding domain (PTB)"/>
    <property type="match status" value="1"/>
</dbReference>
<organism evidence="3 4">
    <name type="scientific">Labeo rohita</name>
    <name type="common">Indian major carp</name>
    <name type="synonym">Cyprinus rohita</name>
    <dbReference type="NCBI Taxonomy" id="84645"/>
    <lineage>
        <taxon>Eukaryota</taxon>
        <taxon>Metazoa</taxon>
        <taxon>Chordata</taxon>
        <taxon>Craniata</taxon>
        <taxon>Vertebrata</taxon>
        <taxon>Euteleostomi</taxon>
        <taxon>Actinopterygii</taxon>
        <taxon>Neopterygii</taxon>
        <taxon>Teleostei</taxon>
        <taxon>Ostariophysi</taxon>
        <taxon>Cypriniformes</taxon>
        <taxon>Cyprinidae</taxon>
        <taxon>Labeoninae</taxon>
        <taxon>Labeonini</taxon>
        <taxon>Labeo</taxon>
    </lineage>
</organism>
<dbReference type="InterPro" id="IPR001849">
    <property type="entry name" value="PH_domain"/>
</dbReference>
<dbReference type="Pfam" id="PF00169">
    <property type="entry name" value="PH"/>
    <property type="match status" value="1"/>
</dbReference>
<comment type="caution">
    <text evidence="3">The sequence shown here is derived from an EMBL/GenBank/DDBJ whole genome shotgun (WGS) entry which is preliminary data.</text>
</comment>
<gene>
    <name evidence="3" type="ORF">H4Q32_003996</name>
</gene>
<accession>A0ABQ8MYJ0</accession>
<dbReference type="PROSITE" id="PS50003">
    <property type="entry name" value="PH_DOMAIN"/>
    <property type="match status" value="1"/>
</dbReference>
<dbReference type="InterPro" id="IPR049780">
    <property type="entry name" value="PH_KIFIA_KIFIB"/>
</dbReference>
<dbReference type="PANTHER" id="PTHR47117">
    <property type="entry name" value="STAR-RELATED LIPID TRANSFER PROTEIN 9"/>
    <property type="match status" value="1"/>
</dbReference>
<feature type="region of interest" description="Disordered" evidence="1">
    <location>
        <begin position="109"/>
        <end position="129"/>
    </location>
</feature>
<dbReference type="EMBL" id="JACTAM010000002">
    <property type="protein sequence ID" value="KAI2667497.1"/>
    <property type="molecule type" value="Genomic_DNA"/>
</dbReference>
<reference evidence="3 4" key="1">
    <citation type="submission" date="2022-01" db="EMBL/GenBank/DDBJ databases">
        <title>A high-quality chromosome-level genome assembly of rohu carp, Labeo rohita.</title>
        <authorList>
            <person name="Arick M.A. II"/>
            <person name="Hsu C.-Y."/>
            <person name="Magbanua Z."/>
            <person name="Pechanova O."/>
            <person name="Grover C."/>
            <person name="Miller E."/>
            <person name="Thrash A."/>
            <person name="Ezzel L."/>
            <person name="Alam S."/>
            <person name="Benzie J."/>
            <person name="Hamilton M."/>
            <person name="Karsi A."/>
            <person name="Lawrence M.L."/>
            <person name="Peterson D.G."/>
        </authorList>
    </citation>
    <scope>NUCLEOTIDE SEQUENCE [LARGE SCALE GENOMIC DNA]</scope>
    <source>
        <strain evidence="4">BAU-BD-2019</strain>
        <tissue evidence="3">Blood</tissue>
    </source>
</reference>
<name>A0ABQ8MYJ0_LABRO</name>
<dbReference type="PANTHER" id="PTHR47117:SF2">
    <property type="entry name" value="KINESIN-LIKE PROTEIN KIF1A ISOFORM X1"/>
    <property type="match status" value="1"/>
</dbReference>
<dbReference type="Pfam" id="PF12473">
    <property type="entry name" value="DUF3694"/>
    <property type="match status" value="1"/>
</dbReference>
<dbReference type="CDD" id="cd01233">
    <property type="entry name" value="PH_KIFIA_KIFIB"/>
    <property type="match status" value="1"/>
</dbReference>
<evidence type="ECO:0000256" key="1">
    <source>
        <dbReference type="SAM" id="MobiDB-lite"/>
    </source>
</evidence>
<protein>
    <submittedName>
        <fullName evidence="3">Kinesin-like protein KIF1A</fullName>
    </submittedName>
</protein>
<dbReference type="InterPro" id="IPR022140">
    <property type="entry name" value="Kinesin-like_KIF1-typ"/>
</dbReference>
<proteinExistence type="predicted"/>
<feature type="domain" description="PH" evidence="2">
    <location>
        <begin position="816"/>
        <end position="914"/>
    </location>
</feature>
<evidence type="ECO:0000313" key="3">
    <source>
        <dbReference type="EMBL" id="KAI2667497.1"/>
    </source>
</evidence>
<dbReference type="Proteomes" id="UP000830375">
    <property type="component" value="Unassembled WGS sequence"/>
</dbReference>